<dbReference type="InterPro" id="IPR008979">
    <property type="entry name" value="Galactose-bd-like_sf"/>
</dbReference>
<feature type="domain" description="Glycoside hydrolase 35 catalytic" evidence="6">
    <location>
        <begin position="10"/>
        <end position="329"/>
    </location>
</feature>
<dbReference type="Pfam" id="PF21467">
    <property type="entry name" value="BetaGal_gal-bd"/>
    <property type="match status" value="1"/>
</dbReference>
<evidence type="ECO:0000256" key="3">
    <source>
        <dbReference type="ARBA" id="ARBA00023295"/>
    </source>
</evidence>
<dbReference type="SUPFAM" id="SSF49785">
    <property type="entry name" value="Galactose-binding domain-like"/>
    <property type="match status" value="1"/>
</dbReference>
<proteinExistence type="inferred from homology"/>
<dbReference type="Proteomes" id="UP000288197">
    <property type="component" value="Unassembled WGS sequence"/>
</dbReference>
<evidence type="ECO:0000313" key="10">
    <source>
        <dbReference type="Proteomes" id="UP000288197"/>
    </source>
</evidence>
<evidence type="ECO:0000259" key="7">
    <source>
        <dbReference type="Pfam" id="PF21317"/>
    </source>
</evidence>
<accession>A0A369AYR7</accession>
<dbReference type="InterPro" id="IPR017853">
    <property type="entry name" value="GH"/>
</dbReference>
<dbReference type="PIRSF" id="PIRSF006336">
    <property type="entry name" value="B-gal"/>
    <property type="match status" value="1"/>
</dbReference>
<dbReference type="RefSeq" id="WP_114289661.1">
    <property type="nucleotide sequence ID" value="NZ_JARQBB010000015.1"/>
</dbReference>
<dbReference type="EMBL" id="NGJX01000006">
    <property type="protein sequence ID" value="RSU01780.1"/>
    <property type="molecule type" value="Genomic_DNA"/>
</dbReference>
<dbReference type="Pfam" id="PF01301">
    <property type="entry name" value="Glyco_hydro_35"/>
    <property type="match status" value="1"/>
</dbReference>
<comment type="caution">
    <text evidence="9">The sequence shown here is derived from an EMBL/GenBank/DDBJ whole genome shotgun (WGS) entry which is preliminary data.</text>
</comment>
<dbReference type="InterPro" id="IPR026283">
    <property type="entry name" value="B-gal_1-like"/>
</dbReference>
<evidence type="ECO:0000256" key="1">
    <source>
        <dbReference type="ARBA" id="ARBA00009809"/>
    </source>
</evidence>
<evidence type="ECO:0000256" key="5">
    <source>
        <dbReference type="RuleBase" id="RU003679"/>
    </source>
</evidence>
<evidence type="ECO:0000259" key="6">
    <source>
        <dbReference type="Pfam" id="PF01301"/>
    </source>
</evidence>
<evidence type="ECO:0000259" key="8">
    <source>
        <dbReference type="Pfam" id="PF21467"/>
    </source>
</evidence>
<dbReference type="AlphaFoldDB" id="A0A369AYR7"/>
<evidence type="ECO:0000256" key="4">
    <source>
        <dbReference type="PIRSR" id="PIRSR006336-1"/>
    </source>
</evidence>
<dbReference type="SUPFAM" id="SSF51445">
    <property type="entry name" value="(Trans)glycosidases"/>
    <property type="match status" value="1"/>
</dbReference>
<gene>
    <name evidence="9" type="ORF">CBF32_07215</name>
</gene>
<protein>
    <submittedName>
        <fullName evidence="9">Beta-galactosidase</fullName>
    </submittedName>
</protein>
<dbReference type="OrthoDB" id="9813184at2"/>
<feature type="domain" description="Beta-galactosidase 1-like first all-beta" evidence="7">
    <location>
        <begin position="375"/>
        <end position="488"/>
    </location>
</feature>
<keyword evidence="2" id="KW-0378">Hydrolase</keyword>
<dbReference type="GO" id="GO:0005975">
    <property type="term" value="P:carbohydrate metabolic process"/>
    <property type="evidence" value="ECO:0007669"/>
    <property type="project" value="InterPro"/>
</dbReference>
<dbReference type="GeneID" id="63146443"/>
<dbReference type="InterPro" id="IPR048912">
    <property type="entry name" value="BetaGal1-like_ABD1"/>
</dbReference>
<dbReference type="FunFam" id="3.20.20.80:FF:000115">
    <property type="entry name" value="Beta-galactosidase"/>
    <property type="match status" value="1"/>
</dbReference>
<evidence type="ECO:0000256" key="2">
    <source>
        <dbReference type="ARBA" id="ARBA00022801"/>
    </source>
</evidence>
<feature type="domain" description="Beta-galactosidase galactose-binding" evidence="8">
    <location>
        <begin position="506"/>
        <end position="564"/>
    </location>
</feature>
<feature type="active site" description="Nucleophile" evidence="4">
    <location>
        <position position="239"/>
    </location>
</feature>
<comment type="similarity">
    <text evidence="1 5">Belongs to the glycosyl hydrolase 35 family.</text>
</comment>
<name>A0A369AYR7_9ENTE</name>
<evidence type="ECO:0000313" key="9">
    <source>
        <dbReference type="EMBL" id="RSU01780.1"/>
    </source>
</evidence>
<dbReference type="InterPro" id="IPR048913">
    <property type="entry name" value="BetaGal_gal-bd"/>
</dbReference>
<dbReference type="PRINTS" id="PR00742">
    <property type="entry name" value="GLHYDRLASE35"/>
</dbReference>
<dbReference type="Gene3D" id="2.60.120.260">
    <property type="entry name" value="Galactose-binding domain-like"/>
    <property type="match status" value="2"/>
</dbReference>
<dbReference type="InterPro" id="IPR031330">
    <property type="entry name" value="Gly_Hdrlase_35_cat"/>
</dbReference>
<reference evidence="9 10" key="1">
    <citation type="submission" date="2017-05" db="EMBL/GenBank/DDBJ databases">
        <title>Vagococcus spp. assemblies.</title>
        <authorList>
            <person name="Gulvik C.A."/>
        </authorList>
    </citation>
    <scope>NUCLEOTIDE SEQUENCE [LARGE SCALE GENOMIC DNA]</scope>
    <source>
        <strain evidence="9 10">NCFB 2497</strain>
    </source>
</reference>
<feature type="active site" description="Proton donor" evidence="4">
    <location>
        <position position="157"/>
    </location>
</feature>
<sequence>MINFEIKEDFLINEKPVKLISGAVHYFRSMPEKWELILHNLKAMGCNTVETYVPWNLHEPKPGVYNFDGFADIEQFLNLAQEMDLYIILRPSPYICAEWDFGGLPGWLLKDKNMRIRSQQPEFLKRVDSYYKELLPRVNKFQTTQGGNLLMMQIENEYGSYSEDKDYLRAITNIMKKYGVDVPLFTSDGGWKQVLDAGTLGEDGILATANFGSDADTNFNALKEHNKKYGLTHPYMCMEFWDGWFNNWEEPIIKRDPEETAEEVRKILKWGSINFYMFHGGTNFGFYNGCSDMGKRNVPQITSYDYDAPLNEEGAPTEKFFAIQRVIKEECPDVEVFEPRYPELGNLGVAKLKEKVSLFNCIDDVAKRVENDYVLTMEDVDQTFGYILYRSHLEGKRTIEDLRVIDASDRVKIFVNEELKATQQYEAIGEKVKVSLENDINQLDILVENTARNNYGPKLVAETQSKGIRSGVMEDIHYISNWDHYSLDLEEISKIDFSKEWQKNVPGFYHLELDISEAKDTYINCQNLGKGVIFVNGFNIGRFWENGPAVSLFVPKSVLNEGINKIVVFETEGREITNLEFLDYPIFIEVPQKNV</sequence>
<organism evidence="9 10">
    <name type="scientific">Vagococcus fluvialis</name>
    <dbReference type="NCBI Taxonomy" id="2738"/>
    <lineage>
        <taxon>Bacteria</taxon>
        <taxon>Bacillati</taxon>
        <taxon>Bacillota</taxon>
        <taxon>Bacilli</taxon>
        <taxon>Lactobacillales</taxon>
        <taxon>Enterococcaceae</taxon>
        <taxon>Vagococcus</taxon>
    </lineage>
</organism>
<dbReference type="Pfam" id="PF21317">
    <property type="entry name" value="BetaGal_ABD_1"/>
    <property type="match status" value="1"/>
</dbReference>
<keyword evidence="10" id="KW-1185">Reference proteome</keyword>
<dbReference type="GO" id="GO:0004565">
    <property type="term" value="F:beta-galactosidase activity"/>
    <property type="evidence" value="ECO:0007669"/>
    <property type="project" value="InterPro"/>
</dbReference>
<dbReference type="InterPro" id="IPR001944">
    <property type="entry name" value="Glycoside_Hdrlase_35"/>
</dbReference>
<keyword evidence="3" id="KW-0326">Glycosidase</keyword>
<dbReference type="Gene3D" id="3.20.20.80">
    <property type="entry name" value="Glycosidases"/>
    <property type="match status" value="1"/>
</dbReference>
<dbReference type="PANTHER" id="PTHR23421">
    <property type="entry name" value="BETA-GALACTOSIDASE RELATED"/>
    <property type="match status" value="1"/>
</dbReference>